<dbReference type="Proteomes" id="UP000217790">
    <property type="component" value="Unassembled WGS sequence"/>
</dbReference>
<proteinExistence type="predicted"/>
<gene>
    <name evidence="3" type="ORF">ARMGADRAFT_920204</name>
</gene>
<protein>
    <recommendedName>
        <fullName evidence="2">SMODS and SLOG-associating 2TM effector domain-containing protein</fullName>
    </recommendedName>
</protein>
<dbReference type="Pfam" id="PF18142">
    <property type="entry name" value="SLATT_fungal"/>
    <property type="match status" value="1"/>
</dbReference>
<dbReference type="InParanoid" id="A0A2H3EDI1"/>
<evidence type="ECO:0000313" key="4">
    <source>
        <dbReference type="Proteomes" id="UP000217790"/>
    </source>
</evidence>
<sequence>MSIQSTHSRQIHVKTVEERILPTIIAAEVERKRYAERAMMKGYTVNIAIGIQLLVGALTTAISALITGREVRDLVDHFFRLGGISTLTAAFLTRARGSNEPERSLIVARDLEQFIRECKAFLVDFGSSTKDVHKREVQRLRNRFEEILGDADV</sequence>
<evidence type="ECO:0000313" key="3">
    <source>
        <dbReference type="EMBL" id="PBK98503.1"/>
    </source>
</evidence>
<keyword evidence="1" id="KW-0472">Membrane</keyword>
<feature type="domain" description="SMODS and SLOG-associating 2TM effector" evidence="2">
    <location>
        <begin position="27"/>
        <end position="150"/>
    </location>
</feature>
<dbReference type="STRING" id="47427.A0A2H3EDI1"/>
<keyword evidence="4" id="KW-1185">Reference proteome</keyword>
<dbReference type="NCBIfam" id="NF033635">
    <property type="entry name" value="SLATT_fungal"/>
    <property type="match status" value="1"/>
</dbReference>
<evidence type="ECO:0000259" key="2">
    <source>
        <dbReference type="Pfam" id="PF18142"/>
    </source>
</evidence>
<accession>A0A2H3EDI1</accession>
<dbReference type="OrthoDB" id="3245801at2759"/>
<name>A0A2H3EDI1_ARMGA</name>
<reference evidence="4" key="1">
    <citation type="journal article" date="2017" name="Nat. Ecol. Evol.">
        <title>Genome expansion and lineage-specific genetic innovations in the forest pathogenic fungi Armillaria.</title>
        <authorList>
            <person name="Sipos G."/>
            <person name="Prasanna A.N."/>
            <person name="Walter M.C."/>
            <person name="O'Connor E."/>
            <person name="Balint B."/>
            <person name="Krizsan K."/>
            <person name="Kiss B."/>
            <person name="Hess J."/>
            <person name="Varga T."/>
            <person name="Slot J."/>
            <person name="Riley R."/>
            <person name="Boka B."/>
            <person name="Rigling D."/>
            <person name="Barry K."/>
            <person name="Lee J."/>
            <person name="Mihaltcheva S."/>
            <person name="LaButti K."/>
            <person name="Lipzen A."/>
            <person name="Waldron R."/>
            <person name="Moloney N.M."/>
            <person name="Sperisen C."/>
            <person name="Kredics L."/>
            <person name="Vagvoelgyi C."/>
            <person name="Patrignani A."/>
            <person name="Fitzpatrick D."/>
            <person name="Nagy I."/>
            <person name="Doyle S."/>
            <person name="Anderson J.B."/>
            <person name="Grigoriev I.V."/>
            <person name="Gueldener U."/>
            <person name="Muensterkoetter M."/>
            <person name="Nagy L.G."/>
        </authorList>
    </citation>
    <scope>NUCLEOTIDE SEQUENCE [LARGE SCALE GENOMIC DNA]</scope>
    <source>
        <strain evidence="4">Ar21-2</strain>
    </source>
</reference>
<dbReference type="EMBL" id="KZ293648">
    <property type="protein sequence ID" value="PBK98503.1"/>
    <property type="molecule type" value="Genomic_DNA"/>
</dbReference>
<organism evidence="3 4">
    <name type="scientific">Armillaria gallica</name>
    <name type="common">Bulbous honey fungus</name>
    <name type="synonym">Armillaria bulbosa</name>
    <dbReference type="NCBI Taxonomy" id="47427"/>
    <lineage>
        <taxon>Eukaryota</taxon>
        <taxon>Fungi</taxon>
        <taxon>Dikarya</taxon>
        <taxon>Basidiomycota</taxon>
        <taxon>Agaricomycotina</taxon>
        <taxon>Agaricomycetes</taxon>
        <taxon>Agaricomycetidae</taxon>
        <taxon>Agaricales</taxon>
        <taxon>Marasmiineae</taxon>
        <taxon>Physalacriaceae</taxon>
        <taxon>Armillaria</taxon>
    </lineage>
</organism>
<keyword evidence="1" id="KW-1133">Transmembrane helix</keyword>
<dbReference type="InterPro" id="IPR041622">
    <property type="entry name" value="SLATT_fungi"/>
</dbReference>
<keyword evidence="1" id="KW-0812">Transmembrane</keyword>
<dbReference type="AlphaFoldDB" id="A0A2H3EDI1"/>
<evidence type="ECO:0000256" key="1">
    <source>
        <dbReference type="SAM" id="Phobius"/>
    </source>
</evidence>
<dbReference type="OMA" id="MRENTVR"/>
<feature type="transmembrane region" description="Helical" evidence="1">
    <location>
        <begin position="43"/>
        <end position="66"/>
    </location>
</feature>